<dbReference type="Gene3D" id="2.40.10.10">
    <property type="entry name" value="Trypsin-like serine proteases"/>
    <property type="match status" value="1"/>
</dbReference>
<dbReference type="InterPro" id="IPR009003">
    <property type="entry name" value="Peptidase_S1_PA"/>
</dbReference>
<dbReference type="EMBL" id="JAFLNA010000001">
    <property type="protein sequence ID" value="MBO0129651.1"/>
    <property type="molecule type" value="Genomic_DNA"/>
</dbReference>
<evidence type="ECO:0000313" key="2">
    <source>
        <dbReference type="Proteomes" id="UP000664699"/>
    </source>
</evidence>
<sequence length="327" mass="35915">MSFPVEPDFVDERGLFVVQDPFLRSTILPLFSFDPNDPEQRPQGHGTAFRVDPWGCCATAFHVIEDLLIVRDGSLVLKADFRLAALAVPPLTFGTMPVTRDHWKPFLGMSSLGGIHSPPFQEPRVMNMTELASIWLSSPDNAQRGRSFLHLDGRWRPRIGERVMALGFAGLDLDTKEEGDDRAIRQYLYGSVGEISEVNPVQPNSSRPWPNFRVEANWPGGMSGGPVFNEAGDVVGLVSTGLVGGGIGTATPFAGWNVAERQFPTVDFINPGRLKCWIGLSGDEDIVACGRTREELIEQLGDRQVSEVKYVSLAVGSEEYISIPNDS</sequence>
<keyword evidence="2" id="KW-1185">Reference proteome</keyword>
<evidence type="ECO:0000313" key="1">
    <source>
        <dbReference type="EMBL" id="MBO0129651.1"/>
    </source>
</evidence>
<comment type="caution">
    <text evidence="1">The sequence shown here is derived from an EMBL/GenBank/DDBJ whole genome shotgun (WGS) entry which is preliminary data.</text>
</comment>
<dbReference type="RefSeq" id="WP_207132987.1">
    <property type="nucleotide sequence ID" value="NZ_JAFLNA010000001.1"/>
</dbReference>
<accession>A0ABS3ECG5</accession>
<dbReference type="Proteomes" id="UP000664699">
    <property type="component" value="Unassembled WGS sequence"/>
</dbReference>
<organism evidence="1 2">
    <name type="scientific">Agrobacterium burrii</name>
    <dbReference type="NCBI Taxonomy" id="2815339"/>
    <lineage>
        <taxon>Bacteria</taxon>
        <taxon>Pseudomonadati</taxon>
        <taxon>Pseudomonadota</taxon>
        <taxon>Alphaproteobacteria</taxon>
        <taxon>Hyphomicrobiales</taxon>
        <taxon>Rhizobiaceae</taxon>
        <taxon>Rhizobium/Agrobacterium group</taxon>
        <taxon>Agrobacterium</taxon>
        <taxon>Agrobacterium tumefaciens complex</taxon>
    </lineage>
</organism>
<name>A0ABS3ECG5_9HYPH</name>
<protein>
    <submittedName>
        <fullName evidence="1">Trypsin-like peptidase domain-containing protein</fullName>
    </submittedName>
</protein>
<dbReference type="InterPro" id="IPR043504">
    <property type="entry name" value="Peptidase_S1_PA_chymotrypsin"/>
</dbReference>
<reference evidence="1 2" key="1">
    <citation type="submission" date="2021-03" db="EMBL/GenBank/DDBJ databases">
        <title>Whole genome sequence of Agrobacterium sp. strain Rnr.</title>
        <authorList>
            <person name="Mafakheri H."/>
            <person name="Taghavi S.M."/>
            <person name="Nemanja K."/>
            <person name="Osdaghi E."/>
        </authorList>
    </citation>
    <scope>NUCLEOTIDE SEQUENCE [LARGE SCALE GENOMIC DNA]</scope>
    <source>
        <strain evidence="1 2">Rnr</strain>
    </source>
</reference>
<proteinExistence type="predicted"/>
<dbReference type="Pfam" id="PF13365">
    <property type="entry name" value="Trypsin_2"/>
    <property type="match status" value="1"/>
</dbReference>
<dbReference type="SUPFAM" id="SSF50494">
    <property type="entry name" value="Trypsin-like serine proteases"/>
    <property type="match status" value="1"/>
</dbReference>
<gene>
    <name evidence="1" type="ORF">JZX89_02700</name>
</gene>